<evidence type="ECO:0000313" key="1">
    <source>
        <dbReference type="EMBL" id="ESW39217.1"/>
    </source>
</evidence>
<proteinExistence type="predicted"/>
<dbReference type="Proteomes" id="UP000018511">
    <property type="component" value="Unassembled WGS sequence"/>
</dbReference>
<protein>
    <submittedName>
        <fullName evidence="1">Uncharacterized protein</fullName>
    </submittedName>
</protein>
<reference evidence="1 2" key="1">
    <citation type="submission" date="2013-10" db="EMBL/GenBank/DDBJ databases">
        <title>Whole Genome Shotgun Sequence of Pseudomonas taiwanensis SJ9.</title>
        <authorList>
            <person name="Hong S.-J."/>
            <person name="Shin J.-H."/>
        </authorList>
    </citation>
    <scope>NUCLEOTIDE SEQUENCE [LARGE SCALE GENOMIC DNA]</scope>
    <source>
        <strain evidence="1 2">SJ9</strain>
    </source>
</reference>
<dbReference type="EMBL" id="AXUP01000166">
    <property type="protein sequence ID" value="ESW39217.1"/>
    <property type="molecule type" value="Genomic_DNA"/>
</dbReference>
<organism evidence="1 2">
    <name type="scientific">Pseudomonas taiwanensis SJ9</name>
    <dbReference type="NCBI Taxonomy" id="1388762"/>
    <lineage>
        <taxon>Bacteria</taxon>
        <taxon>Pseudomonadati</taxon>
        <taxon>Pseudomonadota</taxon>
        <taxon>Gammaproteobacteria</taxon>
        <taxon>Pseudomonadales</taxon>
        <taxon>Pseudomonadaceae</taxon>
        <taxon>Pseudomonas</taxon>
    </lineage>
</organism>
<sequence>MEQDILILLQPLFWQARLVREISALLYSYAVLMVVGVYQVAGKFQVCASDVVFNAVSQAPGVEQWLALAVGNARPGLTVGVDAALKADFDFCDPPYADLVQAFSDVGVAGAELADFADELLQAACVDLHGDGLAA</sequence>
<name>V7DA53_9PSED</name>
<accession>V7DA53</accession>
<comment type="caution">
    <text evidence="1">The sequence shown here is derived from an EMBL/GenBank/DDBJ whole genome shotgun (WGS) entry which is preliminary data.</text>
</comment>
<evidence type="ECO:0000313" key="2">
    <source>
        <dbReference type="Proteomes" id="UP000018511"/>
    </source>
</evidence>
<dbReference type="AlphaFoldDB" id="V7DA53"/>
<gene>
    <name evidence="1" type="ORF">O164_13380</name>
</gene>